<gene>
    <name evidence="1" type="ORF">Bpfe_027215</name>
</gene>
<sequence>MDPQFEMAAVRGHRFSVKDLLDLPESKTAAALVSPSGNACMSPPRGLPHPRPMAQFHPEGGSLHLRQGRLQIPMPGGLSNRDTDISALQQSYYDNDNPYTRWLQTNESIHCGCK</sequence>
<evidence type="ECO:0000313" key="2">
    <source>
        <dbReference type="Proteomes" id="UP001233172"/>
    </source>
</evidence>
<keyword evidence="1" id="KW-0238">DNA-binding</keyword>
<dbReference type="EMBL" id="JASAOG010000218">
    <property type="protein sequence ID" value="KAK0043396.1"/>
    <property type="molecule type" value="Genomic_DNA"/>
</dbReference>
<keyword evidence="1" id="KW-0371">Homeobox</keyword>
<dbReference type="Proteomes" id="UP001233172">
    <property type="component" value="Unassembled WGS sequence"/>
</dbReference>
<reference evidence="1" key="1">
    <citation type="journal article" date="2023" name="PLoS Negl. Trop. Dis.">
        <title>A genome sequence for Biomphalaria pfeifferi, the major vector snail for the human-infecting parasite Schistosoma mansoni.</title>
        <authorList>
            <person name="Bu L."/>
            <person name="Lu L."/>
            <person name="Laidemitt M.R."/>
            <person name="Zhang S.M."/>
            <person name="Mutuku M."/>
            <person name="Mkoji G."/>
            <person name="Steinauer M."/>
            <person name="Loker E.S."/>
        </authorList>
    </citation>
    <scope>NUCLEOTIDE SEQUENCE</scope>
    <source>
        <strain evidence="1">KasaAsao</strain>
    </source>
</reference>
<evidence type="ECO:0000313" key="1">
    <source>
        <dbReference type="EMBL" id="KAK0043396.1"/>
    </source>
</evidence>
<dbReference type="GO" id="GO:0003677">
    <property type="term" value="F:DNA binding"/>
    <property type="evidence" value="ECO:0007669"/>
    <property type="project" value="UniProtKB-KW"/>
</dbReference>
<keyword evidence="2" id="KW-1185">Reference proteome</keyword>
<accession>A0AAD8AVW4</accession>
<proteinExistence type="predicted"/>
<dbReference type="AlphaFoldDB" id="A0AAD8AVW4"/>
<reference evidence="1" key="2">
    <citation type="submission" date="2023-04" db="EMBL/GenBank/DDBJ databases">
        <authorList>
            <person name="Bu L."/>
            <person name="Lu L."/>
            <person name="Laidemitt M.R."/>
            <person name="Zhang S.M."/>
            <person name="Mutuku M."/>
            <person name="Mkoji G."/>
            <person name="Steinauer M."/>
            <person name="Loker E.S."/>
        </authorList>
    </citation>
    <scope>NUCLEOTIDE SEQUENCE</scope>
    <source>
        <strain evidence="1">KasaAsao</strain>
        <tissue evidence="1">Whole Snail</tissue>
    </source>
</reference>
<protein>
    <submittedName>
        <fullName evidence="1">Homeobox protein Nkx-2.2</fullName>
    </submittedName>
</protein>
<comment type="caution">
    <text evidence="1">The sequence shown here is derived from an EMBL/GenBank/DDBJ whole genome shotgun (WGS) entry which is preliminary data.</text>
</comment>
<name>A0AAD8AVW4_BIOPF</name>
<organism evidence="1 2">
    <name type="scientific">Biomphalaria pfeifferi</name>
    <name type="common">Bloodfluke planorb</name>
    <name type="synonym">Freshwater snail</name>
    <dbReference type="NCBI Taxonomy" id="112525"/>
    <lineage>
        <taxon>Eukaryota</taxon>
        <taxon>Metazoa</taxon>
        <taxon>Spiralia</taxon>
        <taxon>Lophotrochozoa</taxon>
        <taxon>Mollusca</taxon>
        <taxon>Gastropoda</taxon>
        <taxon>Heterobranchia</taxon>
        <taxon>Euthyneura</taxon>
        <taxon>Panpulmonata</taxon>
        <taxon>Hygrophila</taxon>
        <taxon>Lymnaeoidea</taxon>
        <taxon>Planorbidae</taxon>
        <taxon>Biomphalaria</taxon>
    </lineage>
</organism>